<name>A0A085VM38_PSESX</name>
<organism evidence="1 2">
    <name type="scientific">Pseudomonas syringae</name>
    <dbReference type="NCBI Taxonomy" id="317"/>
    <lineage>
        <taxon>Bacteria</taxon>
        <taxon>Pseudomonadati</taxon>
        <taxon>Pseudomonadota</taxon>
        <taxon>Gammaproteobacteria</taxon>
        <taxon>Pseudomonadales</taxon>
        <taxon>Pseudomonadaceae</taxon>
        <taxon>Pseudomonas</taxon>
    </lineage>
</organism>
<dbReference type="Proteomes" id="UP000028631">
    <property type="component" value="Unassembled WGS sequence"/>
</dbReference>
<accession>A0A085VM38</accession>
<evidence type="ECO:0000313" key="1">
    <source>
        <dbReference type="EMBL" id="KFE56501.1"/>
    </source>
</evidence>
<dbReference type="EMBL" id="JPQU01000027">
    <property type="protein sequence ID" value="KFE56501.1"/>
    <property type="molecule type" value="Genomic_DNA"/>
</dbReference>
<dbReference type="RefSeq" id="WP_032627761.1">
    <property type="nucleotide sequence ID" value="NZ_JPQU01000027.1"/>
</dbReference>
<evidence type="ECO:0000313" key="2">
    <source>
        <dbReference type="Proteomes" id="UP000028631"/>
    </source>
</evidence>
<dbReference type="PATRIC" id="fig|317.175.peg.1943"/>
<keyword evidence="2" id="KW-1185">Reference proteome</keyword>
<comment type="caution">
    <text evidence="1">The sequence shown here is derived from an EMBL/GenBank/DDBJ whole genome shotgun (WGS) entry which is preliminary data.</text>
</comment>
<protein>
    <submittedName>
        <fullName evidence="1">Uncharacterized protein</fullName>
    </submittedName>
</protein>
<gene>
    <name evidence="1" type="ORF">IV01_09345</name>
</gene>
<proteinExistence type="predicted"/>
<sequence length="140" mass="15574">MAQLRCFSDGAVDKSTELDGLLNRCRALHFSIRMVAGLLLLKPAMHSPDDELSLTGFRLQALDDQESHTLVERLASSLNLLTFEIMAIIPQELILSSTQIPLHIGSSGSPFFELSWALHENILAMDVLSTFRGSHFMFSE</sequence>
<reference evidence="1 2" key="1">
    <citation type="submission" date="2014-07" db="EMBL/GenBank/DDBJ databases">
        <title>Draft Genome Sequences of Environmental Pseudomonas syringae strains.</title>
        <authorList>
            <person name="Baltrus D.A."/>
            <person name="Berge O."/>
            <person name="Morris C."/>
        </authorList>
    </citation>
    <scope>NUCLEOTIDE SEQUENCE [LARGE SCALE GENOMIC DNA]</scope>
    <source>
        <strain evidence="1 2">GAW0119</strain>
    </source>
</reference>
<dbReference type="AlphaFoldDB" id="A0A085VM38"/>